<dbReference type="GO" id="GO:0005829">
    <property type="term" value="C:cytosol"/>
    <property type="evidence" value="ECO:0007669"/>
    <property type="project" value="TreeGrafter"/>
</dbReference>
<gene>
    <name evidence="5" type="ORF">SAMN05421780_11253</name>
</gene>
<dbReference type="GO" id="GO:0046872">
    <property type="term" value="F:metal ion binding"/>
    <property type="evidence" value="ECO:0007669"/>
    <property type="project" value="UniProtKB-KW"/>
</dbReference>
<dbReference type="EMBL" id="FOLE01000012">
    <property type="protein sequence ID" value="SFC92042.1"/>
    <property type="molecule type" value="Genomic_DNA"/>
</dbReference>
<keyword evidence="2 4" id="KW-0479">Metal-binding</keyword>
<dbReference type="AlphaFoldDB" id="A0A1I1N4C3"/>
<accession>A0A1I1N4C3</accession>
<evidence type="ECO:0000256" key="2">
    <source>
        <dbReference type="ARBA" id="ARBA00022723"/>
    </source>
</evidence>
<comment type="similarity">
    <text evidence="1">Belongs to the metallo-dependent hydrolases superfamily. TatD-type hydrolase family.</text>
</comment>
<dbReference type="SUPFAM" id="SSF51556">
    <property type="entry name" value="Metallo-dependent hydrolases"/>
    <property type="match status" value="1"/>
</dbReference>
<dbReference type="OrthoDB" id="9810005at2"/>
<dbReference type="PANTHER" id="PTHR46124:SF4">
    <property type="entry name" value="HYDROLASE TATD"/>
    <property type="match status" value="1"/>
</dbReference>
<dbReference type="PIRSF" id="PIRSF005902">
    <property type="entry name" value="DNase_TatD"/>
    <property type="match status" value="1"/>
</dbReference>
<evidence type="ECO:0000313" key="6">
    <source>
        <dbReference type="Proteomes" id="UP000199514"/>
    </source>
</evidence>
<keyword evidence="6" id="KW-1185">Reference proteome</keyword>
<sequence>MIQLIDTHAHIYAKDFRKDIDDVLRVASEEGVYKIYMPNVDSETIDPMLEMEQKYPAQCVPMMGLHPCHVKKDFEKELYQVETWLAKRPFVTVGEIGLDFYWDMTFREQQEEALRIQLRWAKQYNIPVAIHCRNSFAETADIIEAEQDGTLTGVFHCFSGNADDAKRAAALGFVVGIGGVATFKNGGVAEAVPDIDLSQIVLETDCPYLAPVPHRGKRNEPSYIALIAQKLADIKAIPLEELAKITTANALKLFKQTA</sequence>
<dbReference type="STRING" id="927664.SAMN05421780_11253"/>
<dbReference type="GO" id="GO:0016788">
    <property type="term" value="F:hydrolase activity, acting on ester bonds"/>
    <property type="evidence" value="ECO:0007669"/>
    <property type="project" value="InterPro"/>
</dbReference>
<feature type="binding site" evidence="4">
    <location>
        <position position="95"/>
    </location>
    <ligand>
        <name>a divalent metal cation</name>
        <dbReference type="ChEBI" id="CHEBI:60240"/>
        <label>1</label>
    </ligand>
</feature>
<dbReference type="Proteomes" id="UP000199514">
    <property type="component" value="Unassembled WGS sequence"/>
</dbReference>
<dbReference type="FunFam" id="3.20.20.140:FF:000005">
    <property type="entry name" value="TatD family hydrolase"/>
    <property type="match status" value="1"/>
</dbReference>
<keyword evidence="3" id="KW-0378">Hydrolase</keyword>
<evidence type="ECO:0000256" key="3">
    <source>
        <dbReference type="ARBA" id="ARBA00022801"/>
    </source>
</evidence>
<evidence type="ECO:0000256" key="4">
    <source>
        <dbReference type="PIRSR" id="PIRSR005902-1"/>
    </source>
</evidence>
<feature type="binding site" evidence="4">
    <location>
        <position position="131"/>
    </location>
    <ligand>
        <name>a divalent metal cation</name>
        <dbReference type="ChEBI" id="CHEBI:60240"/>
        <label>2</label>
    </ligand>
</feature>
<dbReference type="PROSITE" id="PS01091">
    <property type="entry name" value="TATD_3"/>
    <property type="match status" value="1"/>
</dbReference>
<dbReference type="Pfam" id="PF01026">
    <property type="entry name" value="TatD_DNase"/>
    <property type="match status" value="1"/>
</dbReference>
<evidence type="ECO:0000313" key="5">
    <source>
        <dbReference type="EMBL" id="SFC92042.1"/>
    </source>
</evidence>
<feature type="binding site" evidence="4">
    <location>
        <position position="8"/>
    </location>
    <ligand>
        <name>a divalent metal cation</name>
        <dbReference type="ChEBI" id="CHEBI:60240"/>
        <label>1</label>
    </ligand>
</feature>
<dbReference type="Gene3D" id="3.20.20.140">
    <property type="entry name" value="Metal-dependent hydrolases"/>
    <property type="match status" value="1"/>
</dbReference>
<name>A0A1I1N4C3_9BACT</name>
<feature type="binding site" evidence="4">
    <location>
        <position position="205"/>
    </location>
    <ligand>
        <name>a divalent metal cation</name>
        <dbReference type="ChEBI" id="CHEBI:60240"/>
        <label>1</label>
    </ligand>
</feature>
<dbReference type="GO" id="GO:0004536">
    <property type="term" value="F:DNA nuclease activity"/>
    <property type="evidence" value="ECO:0007669"/>
    <property type="project" value="InterPro"/>
</dbReference>
<dbReference type="PANTHER" id="PTHR46124">
    <property type="entry name" value="D-AMINOACYL-TRNA DEACYLASE"/>
    <property type="match status" value="1"/>
</dbReference>
<protein>
    <submittedName>
        <fullName evidence="5">TatD DNase family protein</fullName>
    </submittedName>
</protein>
<feature type="binding site" evidence="4">
    <location>
        <position position="156"/>
    </location>
    <ligand>
        <name>a divalent metal cation</name>
        <dbReference type="ChEBI" id="CHEBI:60240"/>
        <label>2</label>
    </ligand>
</feature>
<reference evidence="5 6" key="1">
    <citation type="submission" date="2016-10" db="EMBL/GenBank/DDBJ databases">
        <authorList>
            <person name="de Groot N.N."/>
        </authorList>
    </citation>
    <scope>NUCLEOTIDE SEQUENCE [LARGE SCALE GENOMIC DNA]</scope>
    <source>
        <strain evidence="5 6">DSM 6793</strain>
    </source>
</reference>
<evidence type="ECO:0000256" key="1">
    <source>
        <dbReference type="ARBA" id="ARBA00009275"/>
    </source>
</evidence>
<dbReference type="InterPro" id="IPR001130">
    <property type="entry name" value="TatD-like"/>
</dbReference>
<dbReference type="RefSeq" id="WP_091516129.1">
    <property type="nucleotide sequence ID" value="NZ_FOLE01000012.1"/>
</dbReference>
<dbReference type="InterPro" id="IPR018228">
    <property type="entry name" value="DNase_TatD-rel_CS"/>
</dbReference>
<dbReference type="CDD" id="cd01310">
    <property type="entry name" value="TatD_DNAse"/>
    <property type="match status" value="1"/>
</dbReference>
<feature type="binding site" evidence="4">
    <location>
        <position position="10"/>
    </location>
    <ligand>
        <name>a divalent metal cation</name>
        <dbReference type="ChEBI" id="CHEBI:60240"/>
        <label>1</label>
    </ligand>
</feature>
<proteinExistence type="inferred from homology"/>
<dbReference type="InterPro" id="IPR032466">
    <property type="entry name" value="Metal_Hydrolase"/>
</dbReference>
<dbReference type="NCBIfam" id="TIGR00010">
    <property type="entry name" value="YchF/TatD family DNA exonuclease"/>
    <property type="match status" value="1"/>
</dbReference>
<dbReference type="InterPro" id="IPR015991">
    <property type="entry name" value="TatD/YcfH-like"/>
</dbReference>
<organism evidence="5 6">
    <name type="scientific">Flexibacter flexilis DSM 6793</name>
    <dbReference type="NCBI Taxonomy" id="927664"/>
    <lineage>
        <taxon>Bacteria</taxon>
        <taxon>Pseudomonadati</taxon>
        <taxon>Bacteroidota</taxon>
        <taxon>Cytophagia</taxon>
        <taxon>Cytophagales</taxon>
        <taxon>Flexibacteraceae</taxon>
        <taxon>Flexibacter</taxon>
    </lineage>
</organism>